<gene>
    <name evidence="6" type="ORF">UC7_00541</name>
</gene>
<feature type="domain" description="WxL Interacting Protein host binding" evidence="5">
    <location>
        <begin position="161"/>
        <end position="298"/>
    </location>
</feature>
<feature type="region of interest" description="Disordered" evidence="1">
    <location>
        <begin position="342"/>
        <end position="366"/>
    </location>
</feature>
<keyword evidence="7" id="KW-1185">Reference proteome</keyword>
<dbReference type="AlphaFoldDB" id="R3WPW1"/>
<evidence type="ECO:0000256" key="3">
    <source>
        <dbReference type="SAM" id="SignalP"/>
    </source>
</evidence>
<dbReference type="STRING" id="317735.RU98_GL001039"/>
<keyword evidence="2" id="KW-0472">Membrane</keyword>
<dbReference type="Pfam" id="PF06030">
    <property type="entry name" value="WxLIP_PGBD"/>
    <property type="match status" value="1"/>
</dbReference>
<dbReference type="RefSeq" id="WP_010770724.1">
    <property type="nucleotide sequence ID" value="NZ_KB946332.1"/>
</dbReference>
<keyword evidence="2" id="KW-0812">Transmembrane</keyword>
<dbReference type="Proteomes" id="UP000013840">
    <property type="component" value="Unassembled WGS sequence"/>
</dbReference>
<organism evidence="6 7">
    <name type="scientific">Enterococcus caccae ATCC BAA-1240</name>
    <dbReference type="NCBI Taxonomy" id="1158612"/>
    <lineage>
        <taxon>Bacteria</taxon>
        <taxon>Bacillati</taxon>
        <taxon>Bacillota</taxon>
        <taxon>Bacilli</taxon>
        <taxon>Lactobacillales</taxon>
        <taxon>Enterococcaceae</taxon>
        <taxon>Enterococcus</taxon>
    </lineage>
</organism>
<reference evidence="6 7" key="1">
    <citation type="submission" date="2013-02" db="EMBL/GenBank/DDBJ databases">
        <title>The Genome Sequence of Enterococcus caccae BAA-1240.</title>
        <authorList>
            <consortium name="The Broad Institute Genome Sequencing Platform"/>
            <consortium name="The Broad Institute Genome Sequencing Center for Infectious Disease"/>
            <person name="Earl A.M."/>
            <person name="Gilmore M.S."/>
            <person name="Lebreton F."/>
            <person name="Walker B."/>
            <person name="Young S.K."/>
            <person name="Zeng Q."/>
            <person name="Gargeya S."/>
            <person name="Fitzgerald M."/>
            <person name="Haas B."/>
            <person name="Abouelleil A."/>
            <person name="Alvarado L."/>
            <person name="Arachchi H.M."/>
            <person name="Berlin A.M."/>
            <person name="Chapman S.B."/>
            <person name="Dewar J."/>
            <person name="Goldberg J."/>
            <person name="Griggs A."/>
            <person name="Gujja S."/>
            <person name="Hansen M."/>
            <person name="Howarth C."/>
            <person name="Imamovic A."/>
            <person name="Larimer J."/>
            <person name="McCowan C."/>
            <person name="Murphy C."/>
            <person name="Neiman D."/>
            <person name="Pearson M."/>
            <person name="Priest M."/>
            <person name="Roberts A."/>
            <person name="Saif S."/>
            <person name="Shea T."/>
            <person name="Sisk P."/>
            <person name="Sykes S."/>
            <person name="Wortman J."/>
            <person name="Nusbaum C."/>
            <person name="Birren B."/>
        </authorList>
    </citation>
    <scope>NUCLEOTIDE SEQUENCE [LARGE SCALE GENOMIC DNA]</scope>
    <source>
        <strain evidence="6 7">ATCC BAA-1240</strain>
    </source>
</reference>
<comment type="caution">
    <text evidence="6">The sequence shown here is derived from an EMBL/GenBank/DDBJ whole genome shotgun (WGS) entry which is preliminary data.</text>
</comment>
<evidence type="ECO:0000259" key="4">
    <source>
        <dbReference type="Pfam" id="PF06030"/>
    </source>
</evidence>
<dbReference type="InterPro" id="IPR021759">
    <property type="entry name" value="WxLIP_HBD"/>
</dbReference>
<evidence type="ECO:0000256" key="2">
    <source>
        <dbReference type="SAM" id="Phobius"/>
    </source>
</evidence>
<accession>R3WPW1</accession>
<protein>
    <submittedName>
        <fullName evidence="6">Uncharacterized protein</fullName>
    </submittedName>
</protein>
<name>R3WPW1_9ENTE</name>
<proteinExistence type="predicted"/>
<dbReference type="EMBL" id="AJAU01000007">
    <property type="protein sequence ID" value="EOL49876.1"/>
    <property type="molecule type" value="Genomic_DNA"/>
</dbReference>
<evidence type="ECO:0000256" key="1">
    <source>
        <dbReference type="SAM" id="MobiDB-lite"/>
    </source>
</evidence>
<dbReference type="InterPro" id="IPR010317">
    <property type="entry name" value="WxLIP_PGBD"/>
</dbReference>
<dbReference type="PATRIC" id="fig|1158612.3.peg.544"/>
<dbReference type="OrthoDB" id="2148359at2"/>
<evidence type="ECO:0000259" key="5">
    <source>
        <dbReference type="Pfam" id="PF11797"/>
    </source>
</evidence>
<dbReference type="Pfam" id="PF11797">
    <property type="entry name" value="WxLIP_HBD"/>
    <property type="match status" value="1"/>
</dbReference>
<dbReference type="eggNOG" id="COG4072">
    <property type="taxonomic scope" value="Bacteria"/>
</dbReference>
<feature type="signal peptide" evidence="3">
    <location>
        <begin position="1"/>
        <end position="26"/>
    </location>
</feature>
<feature type="chain" id="PRO_5004363543" evidence="3">
    <location>
        <begin position="27"/>
        <end position="366"/>
    </location>
</feature>
<keyword evidence="3" id="KW-0732">Signal</keyword>
<feature type="domain" description="WxL Interacting Protein peptidoglycan binding" evidence="4">
    <location>
        <begin position="34"/>
        <end position="152"/>
    </location>
</feature>
<sequence length="366" mass="41390">MKKINAIYALLICFCSLFFEENRVFAAGDDNLGYTVTLVQSNNQIDPTKSYFYVKTTPGETQTLEVRIKSTKKEEVHLKIYGTNAITGDAGTIEYSADKTLYDQTLREPVTSMIKITTPDVTVSNYEEKTVKIQVTPPKEKYDGVKMGAIVFALDQEEKAKSGVSTEFSYRVGLITSESGDEFNNAQKLDLKSAKASIKRGKKMVLGHLQNPEPKVLENLSIVATMTKKGTDEVVKRKSVENYSMAPNSSFDFEMDWGIAAMPSGTYTLKLDASNDYQEWQLSKEFTITNQQAKKMNEESAFKIITPNWIKGAAIFLIVGTVLVMLAMVFRRTKWEKQWKKVRIAKRKKQGNQKKKRKKINRKAGE</sequence>
<feature type="transmembrane region" description="Helical" evidence="2">
    <location>
        <begin position="309"/>
        <end position="330"/>
    </location>
</feature>
<evidence type="ECO:0000313" key="6">
    <source>
        <dbReference type="EMBL" id="EOL49876.1"/>
    </source>
</evidence>
<evidence type="ECO:0000313" key="7">
    <source>
        <dbReference type="Proteomes" id="UP000013840"/>
    </source>
</evidence>
<keyword evidence="2" id="KW-1133">Transmembrane helix</keyword>